<dbReference type="Gene3D" id="3.10.50.40">
    <property type="match status" value="1"/>
</dbReference>
<proteinExistence type="predicted"/>
<dbReference type="Pfam" id="PF00639">
    <property type="entry name" value="Rotamase"/>
    <property type="match status" value="1"/>
</dbReference>
<dbReference type="GO" id="GO:0003755">
    <property type="term" value="F:peptidyl-prolyl cis-trans isomerase activity"/>
    <property type="evidence" value="ECO:0007669"/>
    <property type="project" value="UniProtKB-KW"/>
</dbReference>
<keyword evidence="4" id="KW-1185">Reference proteome</keyword>
<dbReference type="AlphaFoldDB" id="A0A7X5HV39"/>
<sequence length="252" mass="28058">MEKTVLATVAGQEITKDQMVQIMRNLPQQQAMEVSTEAGRKMLLEEMIAGELFYLQARDKDMESDPVFQQILAETKKGLLQRYAIQKLMEDIQVEFEEVAAYYNENGNEFLAEAQVQAKHILVDTEELCSQVKEEIAGGLSFEEAAAKYSTCPSKQRGGDLGTFGRGRMVPEFEEAAFALEVGEVSAPVKTQFGYHLIQVGQKVPAGRKELAEVSAEIQQTLLQQKQKAVYQAEVESLKAAYPVAVNEEALK</sequence>
<dbReference type="RefSeq" id="WP_162369917.1">
    <property type="nucleotide sequence ID" value="NZ_JAAEEH010000011.1"/>
</dbReference>
<dbReference type="SUPFAM" id="SSF54534">
    <property type="entry name" value="FKBP-like"/>
    <property type="match status" value="1"/>
</dbReference>
<comment type="caution">
    <text evidence="3">The sequence shown here is derived from an EMBL/GenBank/DDBJ whole genome shotgun (WGS) entry which is preliminary data.</text>
</comment>
<dbReference type="PANTHER" id="PTHR47245:SF2">
    <property type="entry name" value="PEPTIDYL-PROLYL CIS-TRANS ISOMERASE HP_0175-RELATED"/>
    <property type="match status" value="1"/>
</dbReference>
<dbReference type="PROSITE" id="PS01096">
    <property type="entry name" value="PPIC_PPIASE_1"/>
    <property type="match status" value="1"/>
</dbReference>
<protein>
    <submittedName>
        <fullName evidence="3">Peptidylprolyl isomerase</fullName>
    </submittedName>
</protein>
<dbReference type="InterPro" id="IPR046357">
    <property type="entry name" value="PPIase_dom_sf"/>
</dbReference>
<dbReference type="PROSITE" id="PS50198">
    <property type="entry name" value="PPIC_PPIASE_2"/>
    <property type="match status" value="1"/>
</dbReference>
<dbReference type="PANTHER" id="PTHR47245">
    <property type="entry name" value="PEPTIDYLPROLYL ISOMERASE"/>
    <property type="match status" value="1"/>
</dbReference>
<feature type="domain" description="PpiC" evidence="2">
    <location>
        <begin position="113"/>
        <end position="202"/>
    </location>
</feature>
<name>A0A7X5HV39_9FIRM</name>
<gene>
    <name evidence="3" type="ORF">GXN74_05480</name>
</gene>
<dbReference type="Proteomes" id="UP000461585">
    <property type="component" value="Unassembled WGS sequence"/>
</dbReference>
<dbReference type="InterPro" id="IPR000297">
    <property type="entry name" value="PPIase_PpiC"/>
</dbReference>
<evidence type="ECO:0000259" key="2">
    <source>
        <dbReference type="PROSITE" id="PS50198"/>
    </source>
</evidence>
<accession>A0A7X5HV39</accession>
<organism evidence="3 4">
    <name type="scientific">Anaerotalea alkaliphila</name>
    <dbReference type="NCBI Taxonomy" id="2662126"/>
    <lineage>
        <taxon>Bacteria</taxon>
        <taxon>Bacillati</taxon>
        <taxon>Bacillota</taxon>
        <taxon>Clostridia</taxon>
        <taxon>Eubacteriales</taxon>
        <taxon>Anaerotalea</taxon>
    </lineage>
</organism>
<evidence type="ECO:0000313" key="3">
    <source>
        <dbReference type="EMBL" id="NDL67192.1"/>
    </source>
</evidence>
<evidence type="ECO:0000313" key="4">
    <source>
        <dbReference type="Proteomes" id="UP000461585"/>
    </source>
</evidence>
<keyword evidence="1 3" id="KW-0413">Isomerase</keyword>
<dbReference type="InterPro" id="IPR050245">
    <property type="entry name" value="PrsA_foldase"/>
</dbReference>
<keyword evidence="1" id="KW-0697">Rotamase</keyword>
<dbReference type="Gene3D" id="1.10.8.1040">
    <property type="match status" value="1"/>
</dbReference>
<evidence type="ECO:0000256" key="1">
    <source>
        <dbReference type="PROSITE-ProRule" id="PRU00278"/>
    </source>
</evidence>
<dbReference type="InterPro" id="IPR023058">
    <property type="entry name" value="PPIase_PpiC_CS"/>
</dbReference>
<dbReference type="EMBL" id="JAAEEH010000011">
    <property type="protein sequence ID" value="NDL67192.1"/>
    <property type="molecule type" value="Genomic_DNA"/>
</dbReference>
<reference evidence="3 4" key="1">
    <citation type="submission" date="2020-01" db="EMBL/GenBank/DDBJ databases">
        <title>Anaeroalcalibacter tamaniensis gen. nov., sp. nov., moderately halophilic strictly anaerobic fermenter bacterium from mud volcano of Taman peninsula.</title>
        <authorList>
            <person name="Frolova A."/>
            <person name="Merkel A.Y."/>
            <person name="Slobodkin A.I."/>
        </authorList>
    </citation>
    <scope>NUCLEOTIDE SEQUENCE [LARGE SCALE GENOMIC DNA]</scope>
    <source>
        <strain evidence="3 4">F-3ap</strain>
    </source>
</reference>